<dbReference type="OrthoDB" id="10255630at2759"/>
<evidence type="ECO:0000313" key="3">
    <source>
        <dbReference type="Proteomes" id="UP000238350"/>
    </source>
</evidence>
<evidence type="ECO:0000256" key="1">
    <source>
        <dbReference type="PROSITE-ProRule" id="PRU00221"/>
    </source>
</evidence>
<dbReference type="RefSeq" id="XP_024664697.1">
    <property type="nucleotide sequence ID" value="XM_024808929.1"/>
</dbReference>
<dbReference type="EMBL" id="NDIQ01000021">
    <property type="protein sequence ID" value="PRT54752.1"/>
    <property type="molecule type" value="Genomic_DNA"/>
</dbReference>
<dbReference type="InterPro" id="IPR001680">
    <property type="entry name" value="WD40_rpt"/>
</dbReference>
<name>A0A2T0FIC9_9ASCO</name>
<sequence>MKHNRPKLPSSYVRLDLPDRAQYVEKEMRDIKELQDLLMEVREDENVKALKTAAALQTNVPPVKLRKKLRLRAHKSKVLSMCSTKISTGDHMLATVGQDNTVVVWDALTGLKTDAFKVSQGHTLSIATPPNGQIVAVGGLSCTIDLYSVNDRLYSLLGQHRDPYPFKQNHAVYIENEGVKLFGGVVGANPVLPLELSPETPKSSGLKAIGRDRRHLGTLYGHSTAITCQAFVDEYTFGSGAADGSCGMWDVLTGESIMRSYEHFATVSELSTNPNSHFIMASAADDGQLKVWDSRQPKSIMTFPSAGASPLNGLKFHPEGQCIVAGNRESILLFDMRTNSIVSEVGNFGMPTAMSLSESGRLVIVGYGDGTVNILDLLKENWISQFTPHRQRISGMAICGSEVATSSWDTTVSTWKCV</sequence>
<dbReference type="Pfam" id="PF00400">
    <property type="entry name" value="WD40"/>
    <property type="match status" value="3"/>
</dbReference>
<dbReference type="PANTHER" id="PTHR19850">
    <property type="entry name" value="GUANINE NUCLEOTIDE-BINDING PROTEIN BETA G PROTEIN BETA"/>
    <property type="match status" value="1"/>
</dbReference>
<dbReference type="SUPFAM" id="SSF50978">
    <property type="entry name" value="WD40 repeat-like"/>
    <property type="match status" value="1"/>
</dbReference>
<accession>A0A2T0FIC9</accession>
<dbReference type="InterPro" id="IPR036322">
    <property type="entry name" value="WD40_repeat_dom_sf"/>
</dbReference>
<proteinExistence type="predicted"/>
<dbReference type="GO" id="GO:0007165">
    <property type="term" value="P:signal transduction"/>
    <property type="evidence" value="ECO:0007669"/>
    <property type="project" value="InterPro"/>
</dbReference>
<protein>
    <submittedName>
        <fullName evidence="2">Guanine nucleotide-binding protein subunit beta</fullName>
    </submittedName>
</protein>
<keyword evidence="3" id="KW-1185">Reference proteome</keyword>
<keyword evidence="1" id="KW-0853">WD repeat</keyword>
<dbReference type="InterPro" id="IPR016346">
    <property type="entry name" value="G-protein_beta_1-5"/>
</dbReference>
<dbReference type="PROSITE" id="PS50082">
    <property type="entry name" value="WD_REPEATS_2"/>
    <property type="match status" value="2"/>
</dbReference>
<evidence type="ECO:0000313" key="2">
    <source>
        <dbReference type="EMBL" id="PRT54752.1"/>
    </source>
</evidence>
<dbReference type="SMART" id="SM00320">
    <property type="entry name" value="WD40"/>
    <property type="match status" value="7"/>
</dbReference>
<dbReference type="Proteomes" id="UP000238350">
    <property type="component" value="Unassembled WGS sequence"/>
</dbReference>
<feature type="repeat" description="WD" evidence="1">
    <location>
        <begin position="260"/>
        <end position="302"/>
    </location>
</feature>
<gene>
    <name evidence="2" type="ORF">B9G98_02372</name>
</gene>
<dbReference type="GeneID" id="36516120"/>
<comment type="caution">
    <text evidence="2">The sequence shown here is derived from an EMBL/GenBank/DDBJ whole genome shotgun (WGS) entry which is preliminary data.</text>
</comment>
<feature type="repeat" description="WD" evidence="1">
    <location>
        <begin position="219"/>
        <end position="259"/>
    </location>
</feature>
<reference evidence="2 3" key="1">
    <citation type="submission" date="2017-04" db="EMBL/GenBank/DDBJ databases">
        <title>Genome sequencing of [Candida] sorbophila.</title>
        <authorList>
            <person name="Ahn J.O."/>
        </authorList>
    </citation>
    <scope>NUCLEOTIDE SEQUENCE [LARGE SCALE GENOMIC DNA]</scope>
    <source>
        <strain evidence="2 3">DS02</strain>
    </source>
</reference>
<dbReference type="InterPro" id="IPR015943">
    <property type="entry name" value="WD40/YVTN_repeat-like_dom_sf"/>
</dbReference>
<dbReference type="STRING" id="45607.A0A2T0FIC9"/>
<organism evidence="2 3">
    <name type="scientific">Wickerhamiella sorbophila</name>
    <dbReference type="NCBI Taxonomy" id="45607"/>
    <lineage>
        <taxon>Eukaryota</taxon>
        <taxon>Fungi</taxon>
        <taxon>Dikarya</taxon>
        <taxon>Ascomycota</taxon>
        <taxon>Saccharomycotina</taxon>
        <taxon>Dipodascomycetes</taxon>
        <taxon>Dipodascales</taxon>
        <taxon>Trichomonascaceae</taxon>
        <taxon>Wickerhamiella</taxon>
    </lineage>
</organism>
<dbReference type="AlphaFoldDB" id="A0A2T0FIC9"/>
<dbReference type="Gene3D" id="2.130.10.10">
    <property type="entry name" value="YVTN repeat-like/Quinoprotein amine dehydrogenase"/>
    <property type="match status" value="2"/>
</dbReference>